<name>B6FXK2_PEPHT</name>
<sequence length="178" mass="20075">MNIKNGVDIMDEKLLKYKKITSILFIVYFMMLTWIIVFKMELSMSNLVAERSINLIPFKESVIVNGKISFSEIIDNAIVFIPVGVFTAMLADNWKFIKMAAVPFGISLFYEITQYIFAVGACDITDLINNTLGGIVGILIFKLRRKVLGDKAFKVVNIFSIVCVVLIVIMMGVLIFLN</sequence>
<evidence type="ECO:0000259" key="2">
    <source>
        <dbReference type="Pfam" id="PF04892"/>
    </source>
</evidence>
<dbReference type="HOGENOM" id="CLU_077618_7_1_9"/>
<dbReference type="InterPro" id="IPR006976">
    <property type="entry name" value="VanZ-like"/>
</dbReference>
<dbReference type="EMBL" id="ABWP01000023">
    <property type="protein sequence ID" value="EEA85750.1"/>
    <property type="molecule type" value="Genomic_DNA"/>
</dbReference>
<gene>
    <name evidence="3" type="ORF">CLOHIR_00601</name>
</gene>
<dbReference type="PANTHER" id="PTHR36834">
    <property type="entry name" value="MEMBRANE PROTEIN-RELATED"/>
    <property type="match status" value="1"/>
</dbReference>
<organism evidence="3 4">
    <name type="scientific">Peptacetobacter hiranonis (strain DSM 13275 / JCM 10541 / KCTC 15199 / TO-931)</name>
    <name type="common">Clostridium hiranonis</name>
    <dbReference type="NCBI Taxonomy" id="500633"/>
    <lineage>
        <taxon>Bacteria</taxon>
        <taxon>Bacillati</taxon>
        <taxon>Bacillota</taxon>
        <taxon>Clostridia</taxon>
        <taxon>Peptostreptococcales</taxon>
        <taxon>Peptostreptococcaceae</taxon>
        <taxon>Peptacetobacter</taxon>
    </lineage>
</organism>
<evidence type="ECO:0000256" key="1">
    <source>
        <dbReference type="SAM" id="Phobius"/>
    </source>
</evidence>
<feature type="transmembrane region" description="Helical" evidence="1">
    <location>
        <begin position="20"/>
        <end position="38"/>
    </location>
</feature>
<dbReference type="eggNOG" id="COG4767">
    <property type="taxonomic scope" value="Bacteria"/>
</dbReference>
<feature type="transmembrane region" description="Helical" evidence="1">
    <location>
        <begin position="155"/>
        <end position="177"/>
    </location>
</feature>
<dbReference type="STRING" id="500633.CLOHIR_00601"/>
<dbReference type="PANTHER" id="PTHR36834:SF2">
    <property type="entry name" value="MEMBRANE PROTEIN"/>
    <property type="match status" value="1"/>
</dbReference>
<keyword evidence="4" id="KW-1185">Reference proteome</keyword>
<evidence type="ECO:0000313" key="4">
    <source>
        <dbReference type="Proteomes" id="UP000003178"/>
    </source>
</evidence>
<comment type="caution">
    <text evidence="3">The sequence shown here is derived from an EMBL/GenBank/DDBJ whole genome shotgun (WGS) entry which is preliminary data.</text>
</comment>
<keyword evidence="1" id="KW-1133">Transmembrane helix</keyword>
<feature type="transmembrane region" description="Helical" evidence="1">
    <location>
        <begin position="73"/>
        <end position="91"/>
    </location>
</feature>
<dbReference type="Pfam" id="PF04892">
    <property type="entry name" value="VanZ"/>
    <property type="match status" value="1"/>
</dbReference>
<dbReference type="AlphaFoldDB" id="B6FXK2"/>
<keyword evidence="1" id="KW-0472">Membrane</keyword>
<evidence type="ECO:0000313" key="3">
    <source>
        <dbReference type="EMBL" id="EEA85750.1"/>
    </source>
</evidence>
<feature type="transmembrane region" description="Helical" evidence="1">
    <location>
        <begin position="100"/>
        <end position="121"/>
    </location>
</feature>
<feature type="domain" description="VanZ-like" evidence="2">
    <location>
        <begin position="25"/>
        <end position="143"/>
    </location>
</feature>
<proteinExistence type="predicted"/>
<protein>
    <submittedName>
        <fullName evidence="3">VanZ-like protein</fullName>
    </submittedName>
</protein>
<reference evidence="3 4" key="2">
    <citation type="submission" date="2008-10" db="EMBL/GenBank/DDBJ databases">
        <title>Draft genome sequence of Clostridium hiranonis (DSM 13275).</title>
        <authorList>
            <person name="Sudarsanam P."/>
            <person name="Ley R."/>
            <person name="Guruge J."/>
            <person name="Turnbaugh P.J."/>
            <person name="Mahowald M."/>
            <person name="Liep D."/>
            <person name="Gordon J."/>
        </authorList>
    </citation>
    <scope>NUCLEOTIDE SEQUENCE [LARGE SCALE GENOMIC DNA]</scope>
    <source>
        <strain evidence="3 4">DSM 13275</strain>
    </source>
</reference>
<keyword evidence="1" id="KW-0812">Transmembrane</keyword>
<accession>B6FXK2</accession>
<dbReference type="InterPro" id="IPR053150">
    <property type="entry name" value="Teicoplanin_resist-assoc"/>
</dbReference>
<feature type="transmembrane region" description="Helical" evidence="1">
    <location>
        <begin position="127"/>
        <end position="143"/>
    </location>
</feature>
<dbReference type="Proteomes" id="UP000003178">
    <property type="component" value="Unassembled WGS sequence"/>
</dbReference>
<reference evidence="3 4" key="1">
    <citation type="submission" date="2008-09" db="EMBL/GenBank/DDBJ databases">
        <authorList>
            <person name="Fulton L."/>
            <person name="Clifton S."/>
            <person name="Fulton B."/>
            <person name="Xu J."/>
            <person name="Minx P."/>
            <person name="Pepin K.H."/>
            <person name="Johnson M."/>
            <person name="Thiruvilangam P."/>
            <person name="Bhonagiri V."/>
            <person name="Nash W.E."/>
            <person name="Mardis E.R."/>
            <person name="Wilson R.K."/>
        </authorList>
    </citation>
    <scope>NUCLEOTIDE SEQUENCE [LARGE SCALE GENOMIC DNA]</scope>
    <source>
        <strain evidence="3 4">DSM 13275</strain>
    </source>
</reference>